<organism evidence="1 2">
    <name type="scientific">Violaceomyces palustris</name>
    <dbReference type="NCBI Taxonomy" id="1673888"/>
    <lineage>
        <taxon>Eukaryota</taxon>
        <taxon>Fungi</taxon>
        <taxon>Dikarya</taxon>
        <taxon>Basidiomycota</taxon>
        <taxon>Ustilaginomycotina</taxon>
        <taxon>Ustilaginomycetes</taxon>
        <taxon>Violaceomycetales</taxon>
        <taxon>Violaceomycetaceae</taxon>
        <taxon>Violaceomyces</taxon>
    </lineage>
</organism>
<dbReference type="Proteomes" id="UP000245626">
    <property type="component" value="Unassembled WGS sequence"/>
</dbReference>
<name>A0ACD0NN58_9BASI</name>
<gene>
    <name evidence="1" type="ORF">IE53DRAFT_259594</name>
</gene>
<keyword evidence="2" id="KW-1185">Reference proteome</keyword>
<reference evidence="1 2" key="1">
    <citation type="journal article" date="2018" name="Mol. Biol. Evol.">
        <title>Broad Genomic Sampling Reveals a Smut Pathogenic Ancestry of the Fungal Clade Ustilaginomycotina.</title>
        <authorList>
            <person name="Kijpornyongpan T."/>
            <person name="Mondo S.J."/>
            <person name="Barry K."/>
            <person name="Sandor L."/>
            <person name="Lee J."/>
            <person name="Lipzen A."/>
            <person name="Pangilinan J."/>
            <person name="LaButti K."/>
            <person name="Hainaut M."/>
            <person name="Henrissat B."/>
            <person name="Grigoriev I.V."/>
            <person name="Spatafora J.W."/>
            <person name="Aime M.C."/>
        </authorList>
    </citation>
    <scope>NUCLEOTIDE SEQUENCE [LARGE SCALE GENOMIC DNA]</scope>
    <source>
        <strain evidence="1 2">SA 807</strain>
    </source>
</reference>
<proteinExistence type="predicted"/>
<evidence type="ECO:0000313" key="1">
    <source>
        <dbReference type="EMBL" id="PWN47260.1"/>
    </source>
</evidence>
<dbReference type="EMBL" id="KZ820487">
    <property type="protein sequence ID" value="PWN47260.1"/>
    <property type="molecule type" value="Genomic_DNA"/>
</dbReference>
<accession>A0ACD0NN58</accession>
<protein>
    <submittedName>
        <fullName evidence="1">Uncharacterized protein</fullName>
    </submittedName>
</protein>
<sequence>MRCLFSLFLFLFFHTFDFPHLQTSCSRIASPHHHPSISSSHTHTDTSTFHFLHSPPYSLQLVRIPNYLRSLYLEPLGQSSHRFSTFIEFPAFIHLPPIYPSVSSVIYPSIHPSIHTYIHPSRH</sequence>
<evidence type="ECO:0000313" key="2">
    <source>
        <dbReference type="Proteomes" id="UP000245626"/>
    </source>
</evidence>